<dbReference type="PANTHER" id="PTHR10655:SF64">
    <property type="entry name" value="PHOSPHOLIPASE_CARBOXYLESTERASE_THIOESTERASE DOMAIN-CONTAINING PROTEIN"/>
    <property type="match status" value="1"/>
</dbReference>
<proteinExistence type="inferred from homology"/>
<dbReference type="Pfam" id="PF02230">
    <property type="entry name" value="Abhydrolase_2"/>
    <property type="match status" value="1"/>
</dbReference>
<dbReference type="InterPro" id="IPR050565">
    <property type="entry name" value="LYPA1-2/EST-like"/>
</dbReference>
<feature type="region of interest" description="Disordered" evidence="2">
    <location>
        <begin position="205"/>
        <end position="255"/>
    </location>
</feature>
<accession>A0ABR1L2N5</accession>
<evidence type="ECO:0000256" key="1">
    <source>
        <dbReference type="ARBA" id="ARBA00006499"/>
    </source>
</evidence>
<dbReference type="SUPFAM" id="SSF53474">
    <property type="entry name" value="alpha/beta-Hydrolases"/>
    <property type="match status" value="1"/>
</dbReference>
<dbReference type="EMBL" id="JBBPDW010000071">
    <property type="protein sequence ID" value="KAK7529434.1"/>
    <property type="molecule type" value="Genomic_DNA"/>
</dbReference>
<feature type="domain" description="Phospholipase/carboxylesterase/thioesterase" evidence="3">
    <location>
        <begin position="37"/>
        <end position="203"/>
    </location>
</feature>
<evidence type="ECO:0000259" key="3">
    <source>
        <dbReference type="Pfam" id="PF02230"/>
    </source>
</evidence>
<comment type="caution">
    <text evidence="4">The sequence shown here is derived from an EMBL/GenBank/DDBJ whole genome shotgun (WGS) entry which is preliminary data.</text>
</comment>
<dbReference type="InterPro" id="IPR003140">
    <property type="entry name" value="PLipase/COase/thioEstase"/>
</dbReference>
<organism evidence="4 5">
    <name type="scientific">Phyllosticta citricarpa</name>
    <dbReference type="NCBI Taxonomy" id="55181"/>
    <lineage>
        <taxon>Eukaryota</taxon>
        <taxon>Fungi</taxon>
        <taxon>Dikarya</taxon>
        <taxon>Ascomycota</taxon>
        <taxon>Pezizomycotina</taxon>
        <taxon>Dothideomycetes</taxon>
        <taxon>Dothideomycetes incertae sedis</taxon>
        <taxon>Botryosphaeriales</taxon>
        <taxon>Phyllostictaceae</taxon>
        <taxon>Phyllosticta</taxon>
    </lineage>
</organism>
<reference evidence="4 5" key="1">
    <citation type="submission" date="2024-04" db="EMBL/GenBank/DDBJ databases">
        <title>Phyllosticta paracitricarpa is synonymous to the EU quarantine fungus P. citricarpa based on phylogenomic analyses.</title>
        <authorList>
            <consortium name="Lawrence Berkeley National Laboratory"/>
            <person name="Van Ingen-Buijs V.A."/>
            <person name="Van Westerhoven A.C."/>
            <person name="Haridas S."/>
            <person name="Skiadas P."/>
            <person name="Martin F."/>
            <person name="Groenewald J.Z."/>
            <person name="Crous P.W."/>
            <person name="Seidl M.F."/>
        </authorList>
    </citation>
    <scope>NUCLEOTIDE SEQUENCE [LARGE SCALE GENOMIC DNA]</scope>
    <source>
        <strain evidence="4 5">CBS 122670</strain>
    </source>
</reference>
<comment type="similarity">
    <text evidence="1">Belongs to the AB hydrolase superfamily. AB hydrolase 2 family.</text>
</comment>
<dbReference type="Proteomes" id="UP001365128">
    <property type="component" value="Unassembled WGS sequence"/>
</dbReference>
<protein>
    <submittedName>
        <fullName evidence="4">Alpha/Beta hydrolase protein</fullName>
    </submittedName>
</protein>
<feature type="compositionally biased region" description="Basic and acidic residues" evidence="2">
    <location>
        <begin position="228"/>
        <end position="255"/>
    </location>
</feature>
<sequence length="356" mass="39639">MENSRASSGQEGSYFEECNQFIKIIEELEASRRYPEDHPQIFSPTAPHSHSIILLHGRGSNAERFGVDLLKSRSSEGKNLAECLPGTKFIFPTAKKRRSTVLKRIPINQWFDNFSLNDPSERQHLQYDGIRETSAFIHDLIEKEACLVGLSNVGIGGLSQGCAAALHVLLNFGPKECVGKESASLAGFVGMSGWLPFADMLDPQATDRHEQDGEECVDHEDDDIFGSDGEHSDYDDGNKDEKDRVEGEKEESLEPRQLRAFNTARDIASLPPLSGTLDEAAAFARTPVFLGHGRHDEEVSVKLGSQARAVLEALGCKVRWEDYDEGHWYKVPDEIDDIVDFLQTEAGFRMAENDLV</sequence>
<name>A0ABR1L2N5_9PEZI</name>
<dbReference type="GO" id="GO:0016787">
    <property type="term" value="F:hydrolase activity"/>
    <property type="evidence" value="ECO:0007669"/>
    <property type="project" value="UniProtKB-KW"/>
</dbReference>
<dbReference type="PANTHER" id="PTHR10655">
    <property type="entry name" value="LYSOPHOSPHOLIPASE-RELATED"/>
    <property type="match status" value="1"/>
</dbReference>
<gene>
    <name evidence="4" type="ORF">IWX46DRAFT_623291</name>
</gene>
<keyword evidence="5" id="KW-1185">Reference proteome</keyword>
<feature type="compositionally biased region" description="Acidic residues" evidence="2">
    <location>
        <begin position="212"/>
        <end position="225"/>
    </location>
</feature>
<dbReference type="Gene3D" id="3.40.50.1820">
    <property type="entry name" value="alpha/beta hydrolase"/>
    <property type="match status" value="1"/>
</dbReference>
<evidence type="ECO:0000313" key="4">
    <source>
        <dbReference type="EMBL" id="KAK7529434.1"/>
    </source>
</evidence>
<evidence type="ECO:0000313" key="5">
    <source>
        <dbReference type="Proteomes" id="UP001365128"/>
    </source>
</evidence>
<keyword evidence="4" id="KW-0378">Hydrolase</keyword>
<evidence type="ECO:0000256" key="2">
    <source>
        <dbReference type="SAM" id="MobiDB-lite"/>
    </source>
</evidence>
<dbReference type="InterPro" id="IPR029058">
    <property type="entry name" value="AB_hydrolase_fold"/>
</dbReference>